<accession>A0AA39VNS6</accession>
<reference evidence="1" key="2">
    <citation type="submission" date="2023-06" db="EMBL/GenBank/DDBJ databases">
        <authorList>
            <person name="Swenson N.G."/>
            <person name="Wegrzyn J.L."/>
            <person name="Mcevoy S.L."/>
        </authorList>
    </citation>
    <scope>NUCLEOTIDE SEQUENCE</scope>
    <source>
        <strain evidence="1">NS2018</strain>
        <tissue evidence="1">Leaf</tissue>
    </source>
</reference>
<organism evidence="1 2">
    <name type="scientific">Acer saccharum</name>
    <name type="common">Sugar maple</name>
    <dbReference type="NCBI Taxonomy" id="4024"/>
    <lineage>
        <taxon>Eukaryota</taxon>
        <taxon>Viridiplantae</taxon>
        <taxon>Streptophyta</taxon>
        <taxon>Embryophyta</taxon>
        <taxon>Tracheophyta</taxon>
        <taxon>Spermatophyta</taxon>
        <taxon>Magnoliopsida</taxon>
        <taxon>eudicotyledons</taxon>
        <taxon>Gunneridae</taxon>
        <taxon>Pentapetalae</taxon>
        <taxon>rosids</taxon>
        <taxon>malvids</taxon>
        <taxon>Sapindales</taxon>
        <taxon>Sapindaceae</taxon>
        <taxon>Hippocastanoideae</taxon>
        <taxon>Acereae</taxon>
        <taxon>Acer</taxon>
    </lineage>
</organism>
<name>A0AA39VNS6_ACESA</name>
<keyword evidence="2" id="KW-1185">Reference proteome</keyword>
<proteinExistence type="predicted"/>
<dbReference type="EMBL" id="JAUESC010000382">
    <property type="protein sequence ID" value="KAK0586902.1"/>
    <property type="molecule type" value="Genomic_DNA"/>
</dbReference>
<evidence type="ECO:0000313" key="1">
    <source>
        <dbReference type="EMBL" id="KAK0586902.1"/>
    </source>
</evidence>
<reference evidence="1" key="1">
    <citation type="journal article" date="2022" name="Plant J.">
        <title>Strategies of tolerance reflected in two North American maple genomes.</title>
        <authorList>
            <person name="McEvoy S.L."/>
            <person name="Sezen U.U."/>
            <person name="Trouern-Trend A."/>
            <person name="McMahon S.M."/>
            <person name="Schaberg P.G."/>
            <person name="Yang J."/>
            <person name="Wegrzyn J.L."/>
            <person name="Swenson N.G."/>
        </authorList>
    </citation>
    <scope>NUCLEOTIDE SEQUENCE</scope>
    <source>
        <strain evidence="1">NS2018</strain>
    </source>
</reference>
<evidence type="ECO:0000313" key="2">
    <source>
        <dbReference type="Proteomes" id="UP001168877"/>
    </source>
</evidence>
<gene>
    <name evidence="1" type="ORF">LWI29_014137</name>
</gene>
<dbReference type="Proteomes" id="UP001168877">
    <property type="component" value="Unassembled WGS sequence"/>
</dbReference>
<protein>
    <submittedName>
        <fullName evidence="1">Uncharacterized protein</fullName>
    </submittedName>
</protein>
<dbReference type="AlphaFoldDB" id="A0AA39VNS6"/>
<comment type="caution">
    <text evidence="1">The sequence shown here is derived from an EMBL/GenBank/DDBJ whole genome shotgun (WGS) entry which is preliminary data.</text>
</comment>
<sequence length="79" mass="8707">MLKVMVMARKGTISGIVRSLRQRSRNASKSRQAPRLMWYPKIMVGYGFEESSSSVVFEADKSSFALGTSRELSCNDGGA</sequence>